<reference evidence="1" key="1">
    <citation type="submission" date="2016-04" db="EMBL/GenBank/DDBJ databases">
        <authorList>
            <person name="Evans L.H."/>
            <person name="Alamgir A."/>
            <person name="Owens N."/>
            <person name="Weber N.D."/>
            <person name="Virtaneva K."/>
            <person name="Barbian K."/>
            <person name="Babar A."/>
            <person name="Rosenke K."/>
        </authorList>
    </citation>
    <scope>NUCLEOTIDE SEQUENCE</scope>
    <source>
        <strain evidence="1">86-1</strain>
    </source>
</reference>
<organism evidence="1">
    <name type="scientific">uncultured Dysgonomonas sp</name>
    <dbReference type="NCBI Taxonomy" id="206096"/>
    <lineage>
        <taxon>Bacteria</taxon>
        <taxon>Pseudomonadati</taxon>
        <taxon>Bacteroidota</taxon>
        <taxon>Bacteroidia</taxon>
        <taxon>Bacteroidales</taxon>
        <taxon>Dysgonomonadaceae</taxon>
        <taxon>Dysgonomonas</taxon>
        <taxon>environmental samples</taxon>
    </lineage>
</organism>
<sequence>MKKSLSLPLSIFFGASFDYPQTTFEMCEGKTYSNLEILNGAETDKIFTNNSAGIKFQIKERLPKVFTIYKKDVKYLKFEVPNSIEKEKADIPAVSTKKIH</sequence>
<accession>A0A212JX03</accession>
<dbReference type="RefSeq" id="WP_296942740.1">
    <property type="nucleotide sequence ID" value="NZ_LT599032.1"/>
</dbReference>
<gene>
    <name evidence="1" type="ORF">KL86DYS1_30699</name>
</gene>
<evidence type="ECO:0000313" key="1">
    <source>
        <dbReference type="EMBL" id="SBW03898.1"/>
    </source>
</evidence>
<dbReference type="AlphaFoldDB" id="A0A212JX03"/>
<proteinExistence type="predicted"/>
<name>A0A212JX03_9BACT</name>
<protein>
    <submittedName>
        <fullName evidence="1">Uncharacterized protein</fullName>
    </submittedName>
</protein>
<dbReference type="EMBL" id="FLUM01000003">
    <property type="protein sequence ID" value="SBW03898.1"/>
    <property type="molecule type" value="Genomic_DNA"/>
</dbReference>